<evidence type="ECO:0000256" key="1">
    <source>
        <dbReference type="SAM" id="MobiDB-lite"/>
    </source>
</evidence>
<proteinExistence type="predicted"/>
<feature type="compositionally biased region" description="Polar residues" evidence="1">
    <location>
        <begin position="75"/>
        <end position="91"/>
    </location>
</feature>
<protein>
    <submittedName>
        <fullName evidence="2">Uncharacterized protein</fullName>
    </submittedName>
</protein>
<sequence length="387" mass="43520">MSSRNRKNKTQNSGSIDNLSQLSVKDRVKKWPPKRTDQTTAQSTNENSQLLPGKTKKQKRKDEINQRLQFKKQADSNVTNDKQENTLTSVPPKSIEDEDKEKTKAPPSTTQATGQQQSQQQATIADDPLKFDVKSSVGFFTKDLLDTLLNSYTTEDVKKAVRKAWDNGKYTNPNLTFNSVPQIIEAAYRKTGRNKAKKAKEKVKKDNADKSPDIEDAKYTTTVYRADKRNAEQVMQDSGFHGWGGSMSIEHAKSWASNVWIKWNDNQKKNFLQEWKAQTSAESDQTNFVATGESESQKGGNEYRIKIPLNLPERKLVESGKGNASAEKILAPRQPILVHDADTLEESSIIAIAGRDEVVFLTGIATKYIEVFDKESNTYKPIDNADV</sequence>
<feature type="region of interest" description="Disordered" evidence="1">
    <location>
        <begin position="1"/>
        <end position="126"/>
    </location>
</feature>
<dbReference type="EMBL" id="MKZS01000001">
    <property type="protein sequence ID" value="OLT60527.1"/>
    <property type="molecule type" value="Genomic_DNA"/>
</dbReference>
<dbReference type="RefSeq" id="WP_075900836.1">
    <property type="nucleotide sequence ID" value="NZ_MKZS01000001.1"/>
</dbReference>
<organism evidence="2 3">
    <name type="scientific">Moorena bouillonii PNG</name>
    <dbReference type="NCBI Taxonomy" id="568701"/>
    <lineage>
        <taxon>Bacteria</taxon>
        <taxon>Bacillati</taxon>
        <taxon>Cyanobacteriota</taxon>
        <taxon>Cyanophyceae</taxon>
        <taxon>Coleofasciculales</taxon>
        <taxon>Coleofasciculaceae</taxon>
        <taxon>Moorena</taxon>
    </lineage>
</organism>
<comment type="caution">
    <text evidence="2">The sequence shown here is derived from an EMBL/GenBank/DDBJ whole genome shotgun (WGS) entry which is preliminary data.</text>
</comment>
<dbReference type="Proteomes" id="UP000186657">
    <property type="component" value="Unassembled WGS sequence"/>
</dbReference>
<reference evidence="2 3" key="1">
    <citation type="submission" date="2016-10" db="EMBL/GenBank/DDBJ databases">
        <title>Comparative genomics uncovers the prolific and rare metabolic potential of the cyanobacterial genus Moorea.</title>
        <authorList>
            <person name="Leao T."/>
            <person name="Castelao G."/>
            <person name="Korobeynikov A."/>
            <person name="Monroe E.A."/>
            <person name="Podell S."/>
            <person name="Glukhov E."/>
            <person name="Allen E."/>
            <person name="Gerwick W.H."/>
            <person name="Gerwick L."/>
        </authorList>
    </citation>
    <scope>NUCLEOTIDE SEQUENCE [LARGE SCALE GENOMIC DNA]</scope>
    <source>
        <strain evidence="2 3">PNG5-198</strain>
    </source>
</reference>
<dbReference type="Gene3D" id="3.90.210.10">
    <property type="entry name" value="Heat-Labile Enterotoxin, subunit A"/>
    <property type="match status" value="1"/>
</dbReference>
<keyword evidence="3" id="KW-1185">Reference proteome</keyword>
<gene>
    <name evidence="2" type="ORF">BJP37_17430</name>
</gene>
<feature type="compositionally biased region" description="Polar residues" evidence="1">
    <location>
        <begin position="10"/>
        <end position="23"/>
    </location>
</feature>
<feature type="compositionally biased region" description="Low complexity" evidence="1">
    <location>
        <begin position="108"/>
        <end position="123"/>
    </location>
</feature>
<dbReference type="AlphaFoldDB" id="A0A1U7N3J9"/>
<name>A0A1U7N3J9_9CYAN</name>
<dbReference type="SUPFAM" id="SSF56399">
    <property type="entry name" value="ADP-ribosylation"/>
    <property type="match status" value="1"/>
</dbReference>
<feature type="compositionally biased region" description="Polar residues" evidence="1">
    <location>
        <begin position="38"/>
        <end position="50"/>
    </location>
</feature>
<accession>A0A1U7N3J9</accession>
<evidence type="ECO:0000313" key="3">
    <source>
        <dbReference type="Proteomes" id="UP000186657"/>
    </source>
</evidence>
<evidence type="ECO:0000313" key="2">
    <source>
        <dbReference type="EMBL" id="OLT60527.1"/>
    </source>
</evidence>